<dbReference type="Proteomes" id="UP000184301">
    <property type="component" value="Unassembled WGS sequence"/>
</dbReference>
<evidence type="ECO:0000313" key="2">
    <source>
        <dbReference type="Proteomes" id="UP000184301"/>
    </source>
</evidence>
<dbReference type="STRING" id="1121950.SAMN02745243_01598"/>
<keyword evidence="2" id="KW-1185">Reference proteome</keyword>
<dbReference type="AlphaFoldDB" id="A0A1M6MUI0"/>
<organism evidence="1 2">
    <name type="scientific">Hespellia stercorisuis DSM 15480</name>
    <dbReference type="NCBI Taxonomy" id="1121950"/>
    <lineage>
        <taxon>Bacteria</taxon>
        <taxon>Bacillati</taxon>
        <taxon>Bacillota</taxon>
        <taxon>Clostridia</taxon>
        <taxon>Lachnospirales</taxon>
        <taxon>Lachnospiraceae</taxon>
        <taxon>Hespellia</taxon>
    </lineage>
</organism>
<dbReference type="RefSeq" id="WP_159434627.1">
    <property type="nucleotide sequence ID" value="NZ_FQZY01000020.1"/>
</dbReference>
<accession>A0A1M6MUI0</accession>
<proteinExistence type="predicted"/>
<protein>
    <submittedName>
        <fullName evidence="1">Uncharacterized protein</fullName>
    </submittedName>
</protein>
<sequence length="46" mass="5083">MEVKGKFDAERFYKTLAAILSAKHGAKVTVEILGVQESKKVAFQNT</sequence>
<dbReference type="EMBL" id="FQZY01000020">
    <property type="protein sequence ID" value="SHJ87060.1"/>
    <property type="molecule type" value="Genomic_DNA"/>
</dbReference>
<evidence type="ECO:0000313" key="1">
    <source>
        <dbReference type="EMBL" id="SHJ87060.1"/>
    </source>
</evidence>
<name>A0A1M6MUI0_9FIRM</name>
<reference evidence="1 2" key="1">
    <citation type="submission" date="2016-11" db="EMBL/GenBank/DDBJ databases">
        <authorList>
            <person name="Jaros S."/>
            <person name="Januszkiewicz K."/>
            <person name="Wedrychowicz H."/>
        </authorList>
    </citation>
    <scope>NUCLEOTIDE SEQUENCE [LARGE SCALE GENOMIC DNA]</scope>
    <source>
        <strain evidence="1 2">DSM 15480</strain>
    </source>
</reference>
<gene>
    <name evidence="1" type="ORF">SAMN02745243_01598</name>
</gene>